<evidence type="ECO:0000256" key="3">
    <source>
        <dbReference type="RuleBase" id="RU000363"/>
    </source>
</evidence>
<dbReference type="Proteomes" id="UP000695000">
    <property type="component" value="Unplaced"/>
</dbReference>
<keyword evidence="2" id="KW-0560">Oxidoreductase</keyword>
<dbReference type="SUPFAM" id="SSF51735">
    <property type="entry name" value="NAD(P)-binding Rossmann-fold domains"/>
    <property type="match status" value="1"/>
</dbReference>
<comment type="similarity">
    <text evidence="1 3">Belongs to the short-chain dehydrogenases/reductases (SDR) family.</text>
</comment>
<evidence type="ECO:0000313" key="4">
    <source>
        <dbReference type="Proteomes" id="UP000695000"/>
    </source>
</evidence>
<dbReference type="PRINTS" id="PR00081">
    <property type="entry name" value="GDHRDH"/>
</dbReference>
<evidence type="ECO:0000256" key="1">
    <source>
        <dbReference type="ARBA" id="ARBA00006484"/>
    </source>
</evidence>
<dbReference type="Gene3D" id="3.40.50.720">
    <property type="entry name" value="NAD(P)-binding Rossmann-like Domain"/>
    <property type="match status" value="1"/>
</dbReference>
<dbReference type="PANTHER" id="PTHR43115">
    <property type="entry name" value="DEHYDROGENASE/REDUCTASE SDR FAMILY MEMBER 11"/>
    <property type="match status" value="1"/>
</dbReference>
<reference evidence="5" key="1">
    <citation type="submission" date="2025-08" db="UniProtKB">
        <authorList>
            <consortium name="RefSeq"/>
        </authorList>
    </citation>
    <scope>IDENTIFICATION</scope>
    <source>
        <tissue evidence="5">Whole Larva</tissue>
    </source>
</reference>
<dbReference type="InterPro" id="IPR002347">
    <property type="entry name" value="SDR_fam"/>
</dbReference>
<evidence type="ECO:0000313" key="5">
    <source>
        <dbReference type="RefSeq" id="XP_017777924.1"/>
    </source>
</evidence>
<sequence length="243" mass="26377">MNRWEGKVAIVTGASSGIGAAIAEDLVKFGVIVAGMARRVDRMKEMSERFAKYPGKFHALKTDLASTDEILASLKWVKDNLGPIHILVNNAGFLAEGGTFNADLDVWKSQMDTMLLAPCILSQESIKDMIANNVDGHIVNVNSIYGHVVNHPYGLEMGIYPAVKHGISAITETTRQELVMKGKKIKISAISPGLTGSELFKVDISQIPQVKCSDISDAVMYILATPPHVQIHDLIIKPVGETI</sequence>
<name>A0ABM1MTM4_NICVS</name>
<dbReference type="Pfam" id="PF00106">
    <property type="entry name" value="adh_short"/>
    <property type="match status" value="1"/>
</dbReference>
<proteinExistence type="inferred from homology"/>
<dbReference type="PANTHER" id="PTHR43115:SF4">
    <property type="entry name" value="DEHYDROGENASE_REDUCTASE SDR FAMILY MEMBER 11"/>
    <property type="match status" value="1"/>
</dbReference>
<dbReference type="RefSeq" id="XP_017777924.1">
    <property type="nucleotide sequence ID" value="XM_017922435.1"/>
</dbReference>
<protein>
    <submittedName>
        <fullName evidence="5">Farnesol dehydrogenase-like</fullName>
    </submittedName>
</protein>
<dbReference type="PRINTS" id="PR00080">
    <property type="entry name" value="SDRFAMILY"/>
</dbReference>
<accession>A0ABM1MTM4</accession>
<evidence type="ECO:0000256" key="2">
    <source>
        <dbReference type="ARBA" id="ARBA00023002"/>
    </source>
</evidence>
<organism evidence="4 5">
    <name type="scientific">Nicrophorus vespilloides</name>
    <name type="common">Boreal carrion beetle</name>
    <dbReference type="NCBI Taxonomy" id="110193"/>
    <lineage>
        <taxon>Eukaryota</taxon>
        <taxon>Metazoa</taxon>
        <taxon>Ecdysozoa</taxon>
        <taxon>Arthropoda</taxon>
        <taxon>Hexapoda</taxon>
        <taxon>Insecta</taxon>
        <taxon>Pterygota</taxon>
        <taxon>Neoptera</taxon>
        <taxon>Endopterygota</taxon>
        <taxon>Coleoptera</taxon>
        <taxon>Polyphaga</taxon>
        <taxon>Staphyliniformia</taxon>
        <taxon>Silphidae</taxon>
        <taxon>Nicrophorinae</taxon>
        <taxon>Nicrophorus</taxon>
    </lineage>
</organism>
<dbReference type="GeneID" id="108563689"/>
<dbReference type="InterPro" id="IPR036291">
    <property type="entry name" value="NAD(P)-bd_dom_sf"/>
</dbReference>
<gene>
    <name evidence="5" type="primary">LOC108563689</name>
</gene>
<keyword evidence="4" id="KW-1185">Reference proteome</keyword>